<dbReference type="GO" id="GO:0004553">
    <property type="term" value="F:hydrolase activity, hydrolyzing O-glycosyl compounds"/>
    <property type="evidence" value="ECO:0007669"/>
    <property type="project" value="InterPro"/>
</dbReference>
<dbReference type="AlphaFoldDB" id="A0A0D2IMQ8"/>
<dbReference type="OrthoDB" id="192832at2759"/>
<feature type="compositionally biased region" description="Low complexity" evidence="1">
    <location>
        <begin position="498"/>
        <end position="517"/>
    </location>
</feature>
<feature type="signal peptide" evidence="2">
    <location>
        <begin position="1"/>
        <end position="27"/>
    </location>
</feature>
<feature type="region of interest" description="Disordered" evidence="1">
    <location>
        <begin position="349"/>
        <end position="459"/>
    </location>
</feature>
<dbReference type="SUPFAM" id="SSF49899">
    <property type="entry name" value="Concanavalin A-like lectins/glucanases"/>
    <property type="match status" value="1"/>
</dbReference>
<feature type="compositionally biased region" description="Low complexity" evidence="1">
    <location>
        <begin position="353"/>
        <end position="457"/>
    </location>
</feature>
<evidence type="ECO:0000259" key="3">
    <source>
        <dbReference type="PROSITE" id="PS51762"/>
    </source>
</evidence>
<dbReference type="PANTHER" id="PTHR10963:SF24">
    <property type="entry name" value="GLYCOSIDASE C21B10.07-RELATED"/>
    <property type="match status" value="1"/>
</dbReference>
<feature type="region of interest" description="Disordered" evidence="1">
    <location>
        <begin position="664"/>
        <end position="688"/>
    </location>
</feature>
<dbReference type="CDD" id="cd02181">
    <property type="entry name" value="GH16_fungal_Lam16A_glucanase"/>
    <property type="match status" value="1"/>
</dbReference>
<keyword evidence="2" id="KW-0732">Signal</keyword>
<evidence type="ECO:0000313" key="5">
    <source>
        <dbReference type="Proteomes" id="UP000053617"/>
    </source>
</evidence>
<feature type="chain" id="PRO_5002244631" description="GH16 domain-containing protein" evidence="2">
    <location>
        <begin position="28"/>
        <end position="721"/>
    </location>
</feature>
<dbReference type="Pfam" id="PF26113">
    <property type="entry name" value="GH16_XgeA"/>
    <property type="match status" value="1"/>
</dbReference>
<dbReference type="PANTHER" id="PTHR10963">
    <property type="entry name" value="GLYCOSYL HYDROLASE-RELATED"/>
    <property type="match status" value="1"/>
</dbReference>
<dbReference type="VEuPathDB" id="FungiDB:Z518_05021"/>
<protein>
    <recommendedName>
        <fullName evidence="3">GH16 domain-containing protein</fullName>
    </recommendedName>
</protein>
<evidence type="ECO:0000256" key="1">
    <source>
        <dbReference type="SAM" id="MobiDB-lite"/>
    </source>
</evidence>
<dbReference type="HOGENOM" id="CLU_010387_0_0_1"/>
<name>A0A0D2IMQ8_9EURO</name>
<feature type="region of interest" description="Disordered" evidence="1">
    <location>
        <begin position="487"/>
        <end position="517"/>
    </location>
</feature>
<organism evidence="4 5">
    <name type="scientific">Rhinocladiella mackenziei CBS 650.93</name>
    <dbReference type="NCBI Taxonomy" id="1442369"/>
    <lineage>
        <taxon>Eukaryota</taxon>
        <taxon>Fungi</taxon>
        <taxon>Dikarya</taxon>
        <taxon>Ascomycota</taxon>
        <taxon>Pezizomycotina</taxon>
        <taxon>Eurotiomycetes</taxon>
        <taxon>Chaetothyriomycetidae</taxon>
        <taxon>Chaetothyriales</taxon>
        <taxon>Herpotrichiellaceae</taxon>
        <taxon>Rhinocladiella</taxon>
    </lineage>
</organism>
<keyword evidence="5" id="KW-1185">Reference proteome</keyword>
<dbReference type="InterPro" id="IPR050546">
    <property type="entry name" value="Glycosyl_Hydrlase_16"/>
</dbReference>
<dbReference type="Gene3D" id="2.60.120.200">
    <property type="match status" value="1"/>
</dbReference>
<reference evidence="4 5" key="1">
    <citation type="submission" date="2015-01" db="EMBL/GenBank/DDBJ databases">
        <title>The Genome Sequence of Rhinocladiella mackenzie CBS 650.93.</title>
        <authorList>
            <consortium name="The Broad Institute Genomics Platform"/>
            <person name="Cuomo C."/>
            <person name="de Hoog S."/>
            <person name="Gorbushina A."/>
            <person name="Stielow B."/>
            <person name="Teixiera M."/>
            <person name="Abouelleil A."/>
            <person name="Chapman S.B."/>
            <person name="Priest M."/>
            <person name="Young S.K."/>
            <person name="Wortman J."/>
            <person name="Nusbaum C."/>
            <person name="Birren B."/>
        </authorList>
    </citation>
    <scope>NUCLEOTIDE SEQUENCE [LARGE SCALE GENOMIC DNA]</scope>
    <source>
        <strain evidence="4 5">CBS 650.93</strain>
    </source>
</reference>
<evidence type="ECO:0000256" key="2">
    <source>
        <dbReference type="SAM" id="SignalP"/>
    </source>
</evidence>
<evidence type="ECO:0000313" key="4">
    <source>
        <dbReference type="EMBL" id="KIX07044.1"/>
    </source>
</evidence>
<dbReference type="GeneID" id="25293092"/>
<gene>
    <name evidence="4" type="ORF">Z518_05021</name>
</gene>
<dbReference type="PROSITE" id="PS51762">
    <property type="entry name" value="GH16_2"/>
    <property type="match status" value="1"/>
</dbReference>
<accession>A0A0D2IMQ8</accession>
<dbReference type="Proteomes" id="UP000053617">
    <property type="component" value="Unassembled WGS sequence"/>
</dbReference>
<dbReference type="STRING" id="1442369.A0A0D2IMQ8"/>
<feature type="compositionally biased region" description="Low complexity" evidence="1">
    <location>
        <begin position="664"/>
        <end position="681"/>
    </location>
</feature>
<sequence length="721" mass="74836">MPSSSFFLRSSTTLASALALFSASVSTLSLPSTTYYALDTEYSGTTFFDGFNFQNTADLSHGFVTYVDKDTAKQDGLITFDGGSAQMRVDSVNTYDGNANYWLINGVGRPSVRIESAKSWTHGLFIADIKHMPTTKTSSGCGTWPAFWTLGDGTWPFHGEVDIVEGANNQGTLLSAAHTGNTCTVSQSPLEMTGTSNGNNCQYDVNTGANGAGCAAFDKRDASYGPDFNSAGGGVYAMEWKSDAISVWFFPRGSVPSDITSGSPNPSGWGLPSSVFNGPDCDIDANFANHRIVFDTTFCGDFGDATWTSGGCSAITGASKCSIYVGSNPTQFQDAFWDVNYVRVYQSKERPVTTSTTSTTTTTTTSPTKTTTLVTSTTSAAYTHTTTTEETTSSSSLVVGGTTSSVPHTTSTSSSVDHVTTSSSRTYANSSSTSVSTVESTTNPSTWEDWTSSSSTTPFDPIKTSTSSTVWDDWTTSIQPVDPITTSTSPWAVWEDGTTSSSKPVDPVTPSSSTTSAVTWGDWSDPITHTTVTITKTWIEPCSTGFTTKTTTVVATHCGCTNTPVPTIPMTVTTITPSAGWPFTMPVVVTVPAHLGVKTTPAATTSSAIAPVSPATTVAEGGSGDHPIVSPVPPEGEAASASFGWVSPSVTIATTMTVAPVKSSSTTPVVPATTGAETEPGSGSGSGTKPYVATFTGAAGRSEPSAFALLSAGVLAIAALL</sequence>
<feature type="domain" description="GH16" evidence="3">
    <location>
        <begin position="33"/>
        <end position="311"/>
    </location>
</feature>
<dbReference type="RefSeq" id="XP_013274180.1">
    <property type="nucleotide sequence ID" value="XM_013418726.1"/>
</dbReference>
<dbReference type="InterPro" id="IPR000757">
    <property type="entry name" value="Beta-glucanase-like"/>
</dbReference>
<proteinExistence type="predicted"/>
<dbReference type="EMBL" id="KN847477">
    <property type="protein sequence ID" value="KIX07044.1"/>
    <property type="molecule type" value="Genomic_DNA"/>
</dbReference>
<dbReference type="InterPro" id="IPR013320">
    <property type="entry name" value="ConA-like_dom_sf"/>
</dbReference>
<dbReference type="GO" id="GO:0009251">
    <property type="term" value="P:glucan catabolic process"/>
    <property type="evidence" value="ECO:0007669"/>
    <property type="project" value="TreeGrafter"/>
</dbReference>